<evidence type="ECO:0000259" key="5">
    <source>
        <dbReference type="PROSITE" id="PS50977"/>
    </source>
</evidence>
<dbReference type="PANTHER" id="PTHR30055">
    <property type="entry name" value="HTH-TYPE TRANSCRIPTIONAL REGULATOR RUTR"/>
    <property type="match status" value="1"/>
</dbReference>
<accession>A0A544VYB2</accession>
<dbReference type="AlphaFoldDB" id="A0A544VYB2"/>
<dbReference type="Pfam" id="PF00440">
    <property type="entry name" value="TetR_N"/>
    <property type="match status" value="1"/>
</dbReference>
<dbReference type="PROSITE" id="PS50977">
    <property type="entry name" value="HTH_TETR_2"/>
    <property type="match status" value="1"/>
</dbReference>
<keyword evidence="3" id="KW-0804">Transcription</keyword>
<dbReference type="Gene3D" id="1.10.357.10">
    <property type="entry name" value="Tetracycline Repressor, domain 2"/>
    <property type="match status" value="1"/>
</dbReference>
<dbReference type="PANTHER" id="PTHR30055:SF234">
    <property type="entry name" value="HTH-TYPE TRANSCRIPTIONAL REGULATOR BETI"/>
    <property type="match status" value="1"/>
</dbReference>
<keyword evidence="7" id="KW-1185">Reference proteome</keyword>
<gene>
    <name evidence="6" type="ORF">D8S82_19395</name>
</gene>
<dbReference type="SUPFAM" id="SSF46689">
    <property type="entry name" value="Homeodomain-like"/>
    <property type="match status" value="1"/>
</dbReference>
<dbReference type="InterPro" id="IPR001647">
    <property type="entry name" value="HTH_TetR"/>
</dbReference>
<proteinExistence type="predicted"/>
<dbReference type="GO" id="GO:0000976">
    <property type="term" value="F:transcription cis-regulatory region binding"/>
    <property type="evidence" value="ECO:0007669"/>
    <property type="project" value="TreeGrafter"/>
</dbReference>
<evidence type="ECO:0000313" key="6">
    <source>
        <dbReference type="EMBL" id="TQR84969.1"/>
    </source>
</evidence>
<evidence type="ECO:0000256" key="3">
    <source>
        <dbReference type="ARBA" id="ARBA00023163"/>
    </source>
</evidence>
<dbReference type="PRINTS" id="PR00455">
    <property type="entry name" value="HTHTETR"/>
</dbReference>
<dbReference type="Proteomes" id="UP000315759">
    <property type="component" value="Unassembled WGS sequence"/>
</dbReference>
<reference evidence="6 7" key="1">
    <citation type="submission" date="2018-10" db="EMBL/GenBank/DDBJ databases">
        <title>Draft genome of Mycobacterium hodleri strain B.</title>
        <authorList>
            <person name="Amande T.J."/>
            <person name="Mcgenity T.J."/>
        </authorList>
    </citation>
    <scope>NUCLEOTIDE SEQUENCE [LARGE SCALE GENOMIC DNA]</scope>
    <source>
        <strain evidence="6 7">B</strain>
    </source>
</reference>
<evidence type="ECO:0000256" key="4">
    <source>
        <dbReference type="PROSITE-ProRule" id="PRU00335"/>
    </source>
</evidence>
<dbReference type="EMBL" id="VIFX01000025">
    <property type="protein sequence ID" value="TQR84969.1"/>
    <property type="molecule type" value="Genomic_DNA"/>
</dbReference>
<name>A0A544VYB2_9MYCO</name>
<dbReference type="InterPro" id="IPR009057">
    <property type="entry name" value="Homeodomain-like_sf"/>
</dbReference>
<feature type="domain" description="HTH tetR-type" evidence="5">
    <location>
        <begin position="6"/>
        <end position="66"/>
    </location>
</feature>
<keyword evidence="1" id="KW-0805">Transcription regulation</keyword>
<feature type="DNA-binding region" description="H-T-H motif" evidence="4">
    <location>
        <begin position="29"/>
        <end position="48"/>
    </location>
</feature>
<keyword evidence="2 4" id="KW-0238">DNA-binding</keyword>
<sequence length="213" mass="22798">MPRPRIHDRDTVLDAAESLAVQTGPAGVTTRAVAATAGTSNGAIYHSFRSRGDLLAQTWLRAARAFLDVQNQLVESALADDDADPVSAVVAAADAPAVFFGLHPQSSRLLLRVDRDQLLGDDLPDDVVADLAEVDRALIGLMIRLSTHLWNRKDAKAVDAITLCIVDLPTAILLSRNRIEDPWARNQLTSAVRAVLADGPPPPPPRSNPCPSP</sequence>
<protein>
    <submittedName>
        <fullName evidence="6">TetR/AcrR family transcriptional regulator</fullName>
    </submittedName>
</protein>
<evidence type="ECO:0000256" key="1">
    <source>
        <dbReference type="ARBA" id="ARBA00023015"/>
    </source>
</evidence>
<evidence type="ECO:0000313" key="7">
    <source>
        <dbReference type="Proteomes" id="UP000315759"/>
    </source>
</evidence>
<organism evidence="6 7">
    <name type="scientific">Mycolicibacterium hodleri</name>
    <dbReference type="NCBI Taxonomy" id="49897"/>
    <lineage>
        <taxon>Bacteria</taxon>
        <taxon>Bacillati</taxon>
        <taxon>Actinomycetota</taxon>
        <taxon>Actinomycetes</taxon>
        <taxon>Mycobacteriales</taxon>
        <taxon>Mycobacteriaceae</taxon>
        <taxon>Mycolicibacterium</taxon>
    </lineage>
</organism>
<comment type="caution">
    <text evidence="6">The sequence shown here is derived from an EMBL/GenBank/DDBJ whole genome shotgun (WGS) entry which is preliminary data.</text>
</comment>
<dbReference type="InterPro" id="IPR050109">
    <property type="entry name" value="HTH-type_TetR-like_transc_reg"/>
</dbReference>
<evidence type="ECO:0000256" key="2">
    <source>
        <dbReference type="ARBA" id="ARBA00023125"/>
    </source>
</evidence>
<dbReference type="RefSeq" id="WP_142553666.1">
    <property type="nucleotide sequence ID" value="NZ_VIFX01000025.1"/>
</dbReference>
<dbReference type="GO" id="GO:0003700">
    <property type="term" value="F:DNA-binding transcription factor activity"/>
    <property type="evidence" value="ECO:0007669"/>
    <property type="project" value="TreeGrafter"/>
</dbReference>